<keyword evidence="3" id="KW-0862">Zinc</keyword>
<comment type="caution">
    <text evidence="8">The sequence shown here is derived from an EMBL/GenBank/DDBJ whole genome shotgun (WGS) entry which is preliminary data.</text>
</comment>
<keyword evidence="2 5" id="KW-0863">Zinc-finger</keyword>
<feature type="domain" description="THAP-type" evidence="7">
    <location>
        <begin position="164"/>
        <end position="246"/>
    </location>
</feature>
<keyword evidence="1" id="KW-0479">Metal-binding</keyword>
<dbReference type="AlphaFoldDB" id="A0AAN5IB71"/>
<sequence>KMRGWTPDVGMNQKLDEDASEDGQYGEQWINCCVDSCRKNTPLSKVKYLPLENVLEGIEMILSCKTRMRVQNYLMQRYLEGQHLAKRNNERATTDWTCEIPFRVCYRHFSSSGKLVQLPKVMNTSVNPVLELKRRESLFYMYGVEKEVEYPSVTGVDHSLNTELAAMICDVPGCGNTPITMDASRCSHLRLFSNPIEMSLRREWERAIGSALGHYFLLKNTGFICEKHFPNRGKIVDGVTELPVLINHSLAAFRVNRMLQQRMAESEATRDCMVRCCPITSKSIKRDRSLYELFHLPNGEKGERWMDAIRQADPHFSLMIDCTQFVCERHFITEPSESRTSFPILFLGPAEAAMNRIGKTIDSHQNEEVCRCCRDVEMCYDILRRFNSKMNTLMQHVNMLCVLEGVKEAIPRPFDDTEDDAALYGDSDKTRVIAGVRAASMFVREARGEVSTMKRTLDAMRPSTSRCVLPSCHSPTTKIYKMVNWKNLENDLKIGALKIGKEDVDEIRRLFTKGIPVNLCENHWRDEETHCDSHGLEEECEEVKRLKKRLAVPLDFQPSYRKRRRIDVSEKDGGEGASRMVQVEVNDDEEEDERLLSNNELLQRLLGGAIAGQVTGEINDDGEVYEGEGANTDEAGNHDETAEDEGEDGKEEKGAH</sequence>
<dbReference type="InterPro" id="IPR006612">
    <property type="entry name" value="THAP_Znf"/>
</dbReference>
<evidence type="ECO:0000259" key="7">
    <source>
        <dbReference type="PROSITE" id="PS50950"/>
    </source>
</evidence>
<evidence type="ECO:0000256" key="5">
    <source>
        <dbReference type="PROSITE-ProRule" id="PRU00309"/>
    </source>
</evidence>
<feature type="non-terminal residue" evidence="8">
    <location>
        <position position="1"/>
    </location>
</feature>
<reference evidence="9" key="1">
    <citation type="submission" date="2022-10" db="EMBL/GenBank/DDBJ databases">
        <title>Genome assembly of Pristionchus species.</title>
        <authorList>
            <person name="Yoshida K."/>
            <person name="Sommer R.J."/>
        </authorList>
    </citation>
    <scope>NUCLEOTIDE SEQUENCE [LARGE SCALE GENOMIC DNA]</scope>
    <source>
        <strain evidence="9">RS5460</strain>
    </source>
</reference>
<evidence type="ECO:0000313" key="9">
    <source>
        <dbReference type="Proteomes" id="UP001328107"/>
    </source>
</evidence>
<evidence type="ECO:0000256" key="6">
    <source>
        <dbReference type="SAM" id="MobiDB-lite"/>
    </source>
</evidence>
<evidence type="ECO:0000256" key="4">
    <source>
        <dbReference type="ARBA" id="ARBA00023125"/>
    </source>
</evidence>
<dbReference type="GO" id="GO:0003677">
    <property type="term" value="F:DNA binding"/>
    <property type="evidence" value="ECO:0007669"/>
    <property type="project" value="UniProtKB-UniRule"/>
</dbReference>
<evidence type="ECO:0000256" key="2">
    <source>
        <dbReference type="ARBA" id="ARBA00022771"/>
    </source>
</evidence>
<protein>
    <recommendedName>
        <fullName evidence="7">THAP-type domain-containing protein</fullName>
    </recommendedName>
</protein>
<feature type="region of interest" description="Disordered" evidence="6">
    <location>
        <begin position="565"/>
        <end position="594"/>
    </location>
</feature>
<dbReference type="Proteomes" id="UP001328107">
    <property type="component" value="Unassembled WGS sequence"/>
</dbReference>
<organism evidence="8 9">
    <name type="scientific">Pristionchus mayeri</name>
    <dbReference type="NCBI Taxonomy" id="1317129"/>
    <lineage>
        <taxon>Eukaryota</taxon>
        <taxon>Metazoa</taxon>
        <taxon>Ecdysozoa</taxon>
        <taxon>Nematoda</taxon>
        <taxon>Chromadorea</taxon>
        <taxon>Rhabditida</taxon>
        <taxon>Rhabditina</taxon>
        <taxon>Diplogasteromorpha</taxon>
        <taxon>Diplogasteroidea</taxon>
        <taxon>Neodiplogasteridae</taxon>
        <taxon>Pristionchus</taxon>
    </lineage>
</organism>
<accession>A0AAN5IB71</accession>
<evidence type="ECO:0000256" key="1">
    <source>
        <dbReference type="ARBA" id="ARBA00022723"/>
    </source>
</evidence>
<dbReference type="EMBL" id="BTRK01000006">
    <property type="protein sequence ID" value="GMR59623.1"/>
    <property type="molecule type" value="Genomic_DNA"/>
</dbReference>
<dbReference type="PROSITE" id="PS50950">
    <property type="entry name" value="ZF_THAP"/>
    <property type="match status" value="1"/>
</dbReference>
<feature type="region of interest" description="Disordered" evidence="6">
    <location>
        <begin position="612"/>
        <end position="656"/>
    </location>
</feature>
<dbReference type="GO" id="GO:0008270">
    <property type="term" value="F:zinc ion binding"/>
    <property type="evidence" value="ECO:0007669"/>
    <property type="project" value="UniProtKB-KW"/>
</dbReference>
<gene>
    <name evidence="8" type="ORF">PMAYCL1PPCAC_29818</name>
</gene>
<name>A0AAN5IB71_9BILA</name>
<evidence type="ECO:0000256" key="3">
    <source>
        <dbReference type="ARBA" id="ARBA00022833"/>
    </source>
</evidence>
<evidence type="ECO:0000313" key="8">
    <source>
        <dbReference type="EMBL" id="GMR59623.1"/>
    </source>
</evidence>
<dbReference type="SUPFAM" id="SSF57716">
    <property type="entry name" value="Glucocorticoid receptor-like (DNA-binding domain)"/>
    <property type="match status" value="1"/>
</dbReference>
<keyword evidence="4 5" id="KW-0238">DNA-binding</keyword>
<keyword evidence="9" id="KW-1185">Reference proteome</keyword>
<proteinExistence type="predicted"/>